<name>A0A4Q8ALN8_9MICO</name>
<keyword evidence="2" id="KW-0472">Membrane</keyword>
<feature type="transmembrane region" description="Helical" evidence="2">
    <location>
        <begin position="42"/>
        <end position="62"/>
    </location>
</feature>
<comment type="caution">
    <text evidence="3">The sequence shown here is derived from an EMBL/GenBank/DDBJ whole genome shotgun (WGS) entry which is preliminary data.</text>
</comment>
<sequence length="213" mass="21915">MSDNLARNSAHHARPAHPAATPPRTHIEIVPSREQRKARPKLAYGLTAVLGIIAIIAAQLVLSVVTSQGAYDIAALQLQQKEATRDAQVLTEDLDRMKSPQFLAANAQALGMVTNANPAYLQLSDGAVLGQPFGEQGTSAAGASALVPNALLSGVPLVTEQTPDAAAAEAPALKAPVIVAENGSESATPTAPVTPQNSPELPLQNGIPAPSTH</sequence>
<gene>
    <name evidence="3" type="ORF">EV379_1824</name>
</gene>
<keyword evidence="4" id="KW-1185">Reference proteome</keyword>
<reference evidence="3 4" key="1">
    <citation type="submission" date="2019-02" db="EMBL/GenBank/DDBJ databases">
        <title>Sequencing the genomes of 1000 actinobacteria strains.</title>
        <authorList>
            <person name="Klenk H.-P."/>
        </authorList>
    </citation>
    <scope>NUCLEOTIDE SEQUENCE [LARGE SCALE GENOMIC DNA]</scope>
    <source>
        <strain evidence="3 4">DSM 18319</strain>
    </source>
</reference>
<evidence type="ECO:0000313" key="4">
    <source>
        <dbReference type="Proteomes" id="UP000291483"/>
    </source>
</evidence>
<keyword evidence="2" id="KW-0812">Transmembrane</keyword>
<proteinExistence type="predicted"/>
<dbReference type="RefSeq" id="WP_130505839.1">
    <property type="nucleotide sequence ID" value="NZ_SHLC01000001.1"/>
</dbReference>
<evidence type="ECO:0000313" key="3">
    <source>
        <dbReference type="EMBL" id="RZU65490.1"/>
    </source>
</evidence>
<evidence type="ECO:0000256" key="2">
    <source>
        <dbReference type="SAM" id="Phobius"/>
    </source>
</evidence>
<dbReference type="AlphaFoldDB" id="A0A4Q8ALN8"/>
<feature type="region of interest" description="Disordered" evidence="1">
    <location>
        <begin position="179"/>
        <end position="213"/>
    </location>
</feature>
<accession>A0A4Q8ALN8</accession>
<evidence type="ECO:0008006" key="5">
    <source>
        <dbReference type="Google" id="ProtNLM"/>
    </source>
</evidence>
<feature type="region of interest" description="Disordered" evidence="1">
    <location>
        <begin position="1"/>
        <end position="25"/>
    </location>
</feature>
<dbReference type="EMBL" id="SHLC01000001">
    <property type="protein sequence ID" value="RZU65490.1"/>
    <property type="molecule type" value="Genomic_DNA"/>
</dbReference>
<protein>
    <recommendedName>
        <fullName evidence="5">Cell division protein FtsL</fullName>
    </recommendedName>
</protein>
<dbReference type="OrthoDB" id="4792842at2"/>
<keyword evidence="2" id="KW-1133">Transmembrane helix</keyword>
<feature type="compositionally biased region" description="Polar residues" evidence="1">
    <location>
        <begin position="183"/>
        <end position="199"/>
    </location>
</feature>
<organism evidence="3 4">
    <name type="scientific">Microterricola gilva</name>
    <dbReference type="NCBI Taxonomy" id="393267"/>
    <lineage>
        <taxon>Bacteria</taxon>
        <taxon>Bacillati</taxon>
        <taxon>Actinomycetota</taxon>
        <taxon>Actinomycetes</taxon>
        <taxon>Micrococcales</taxon>
        <taxon>Microbacteriaceae</taxon>
        <taxon>Microterricola</taxon>
    </lineage>
</organism>
<dbReference type="Proteomes" id="UP000291483">
    <property type="component" value="Unassembled WGS sequence"/>
</dbReference>
<evidence type="ECO:0000256" key="1">
    <source>
        <dbReference type="SAM" id="MobiDB-lite"/>
    </source>
</evidence>